<reference evidence="1 2" key="1">
    <citation type="submission" date="2015-09" db="EMBL/GenBank/DDBJ databases">
        <title>Sorangium comparison.</title>
        <authorList>
            <person name="Zaburannyi N."/>
            <person name="Bunk B."/>
            <person name="Overmann J."/>
            <person name="Mueller R."/>
        </authorList>
    </citation>
    <scope>NUCLEOTIDE SEQUENCE [LARGE SCALE GENOMIC DNA]</scope>
    <source>
        <strain evidence="1 2">So ceGT47</strain>
    </source>
</reference>
<gene>
    <name evidence="1" type="ORF">SOCEGT47_033330</name>
</gene>
<accession>A0A4P2Q0X8</accession>
<dbReference type="AlphaFoldDB" id="A0A4P2Q0X8"/>
<organism evidence="1 2">
    <name type="scientific">Sorangium cellulosum</name>
    <name type="common">Polyangium cellulosum</name>
    <dbReference type="NCBI Taxonomy" id="56"/>
    <lineage>
        <taxon>Bacteria</taxon>
        <taxon>Pseudomonadati</taxon>
        <taxon>Myxococcota</taxon>
        <taxon>Polyangia</taxon>
        <taxon>Polyangiales</taxon>
        <taxon>Polyangiaceae</taxon>
        <taxon>Sorangium</taxon>
    </lineage>
</organism>
<evidence type="ECO:0000313" key="1">
    <source>
        <dbReference type="EMBL" id="AUX22820.1"/>
    </source>
</evidence>
<dbReference type="Proteomes" id="UP000295781">
    <property type="component" value="Chromosome"/>
</dbReference>
<name>A0A4P2Q0X8_SORCE</name>
<dbReference type="EMBL" id="CP012670">
    <property type="protein sequence ID" value="AUX22820.1"/>
    <property type="molecule type" value="Genomic_DNA"/>
</dbReference>
<sequence>MKIERSRNVGAENCEECRDREPWDKTIAAVARQLAAHGVTWPAFVIMHGHDRRYAEALGAENFDRSHYIVAVDEEGKKAKDASVFDRKDGSFVGVTSVINGSAFHRGRSSCERCSR</sequence>
<protein>
    <submittedName>
        <fullName evidence="1">Uncharacterized protein</fullName>
    </submittedName>
</protein>
<evidence type="ECO:0000313" key="2">
    <source>
        <dbReference type="Proteomes" id="UP000295781"/>
    </source>
</evidence>
<dbReference type="RefSeq" id="WP_129347917.1">
    <property type="nucleotide sequence ID" value="NZ_CP012670.1"/>
</dbReference>
<proteinExistence type="predicted"/>